<dbReference type="InterPro" id="IPR029064">
    <property type="entry name" value="Ribosomal_eL30-like_sf"/>
</dbReference>
<proteinExistence type="predicted"/>
<gene>
    <name evidence="1" type="ORF">NEMVEDRAFT_v1g248405</name>
</gene>
<dbReference type="GO" id="GO:0005634">
    <property type="term" value="C:nucleus"/>
    <property type="evidence" value="ECO:0000318"/>
    <property type="project" value="GO_Central"/>
</dbReference>
<organism evidence="1 2">
    <name type="scientific">Nematostella vectensis</name>
    <name type="common">Starlet sea anemone</name>
    <dbReference type="NCBI Taxonomy" id="45351"/>
    <lineage>
        <taxon>Eukaryota</taxon>
        <taxon>Metazoa</taxon>
        <taxon>Cnidaria</taxon>
        <taxon>Anthozoa</taxon>
        <taxon>Hexacorallia</taxon>
        <taxon>Actiniaria</taxon>
        <taxon>Edwardsiidae</taxon>
        <taxon>Nematostella</taxon>
    </lineage>
</organism>
<dbReference type="AlphaFoldDB" id="A7T0U1"/>
<dbReference type="eggNOG" id="ENOG502RXKU">
    <property type="taxonomic scope" value="Eukaryota"/>
</dbReference>
<dbReference type="SUPFAM" id="SSF55315">
    <property type="entry name" value="L30e-like"/>
    <property type="match status" value="1"/>
</dbReference>
<dbReference type="STRING" id="45351.A7T0U1"/>
<reference evidence="1 2" key="1">
    <citation type="journal article" date="2007" name="Science">
        <title>Sea anemone genome reveals ancestral eumetazoan gene repertoire and genomic organization.</title>
        <authorList>
            <person name="Putnam N.H."/>
            <person name="Srivastava M."/>
            <person name="Hellsten U."/>
            <person name="Dirks B."/>
            <person name="Chapman J."/>
            <person name="Salamov A."/>
            <person name="Terry A."/>
            <person name="Shapiro H."/>
            <person name="Lindquist E."/>
            <person name="Kapitonov V.V."/>
            <person name="Jurka J."/>
            <person name="Genikhovich G."/>
            <person name="Grigoriev I.V."/>
            <person name="Lucas S.M."/>
            <person name="Steele R.E."/>
            <person name="Finnerty J.R."/>
            <person name="Technau U."/>
            <person name="Martindale M.Q."/>
            <person name="Rokhsar D.S."/>
        </authorList>
    </citation>
    <scope>NUCLEOTIDE SEQUENCE [LARGE SCALE GENOMIC DNA]</scope>
    <source>
        <strain evidence="2">CH2 X CH6</strain>
    </source>
</reference>
<keyword evidence="2" id="KW-1185">Reference proteome</keyword>
<dbReference type="HOGENOM" id="CLU_1760946_0_0_1"/>
<dbReference type="InterPro" id="IPR024824">
    <property type="entry name" value="GADD45"/>
</dbReference>
<dbReference type="InParanoid" id="A7T0U1"/>
<dbReference type="GO" id="GO:0051726">
    <property type="term" value="P:regulation of cell cycle"/>
    <property type="evidence" value="ECO:0000318"/>
    <property type="project" value="GO_Central"/>
</dbReference>
<dbReference type="OrthoDB" id="5976967at2759"/>
<accession>A7T0U1</accession>
<dbReference type="EMBL" id="DS470051">
    <property type="protein sequence ID" value="EDO30422.1"/>
    <property type="molecule type" value="Genomic_DNA"/>
</dbReference>
<dbReference type="OMA" id="FCILAMD"/>
<dbReference type="PhylomeDB" id="A7T0U1"/>
<protein>
    <recommendedName>
        <fullName evidence="3">Growth arrest and DNA damage-inducible protein GADD45 alpha</fullName>
    </recommendedName>
</protein>
<evidence type="ECO:0008006" key="3">
    <source>
        <dbReference type="Google" id="ProtNLM"/>
    </source>
</evidence>
<dbReference type="GO" id="GO:0005737">
    <property type="term" value="C:cytoplasm"/>
    <property type="evidence" value="ECO:0000318"/>
    <property type="project" value="GO_Central"/>
</dbReference>
<dbReference type="PANTHER" id="PTHR10411">
    <property type="entry name" value="GROWTH ARREST AND DNA DAMAGE-INDUCIBLE PROTEIN GADD45"/>
    <property type="match status" value="1"/>
</dbReference>
<evidence type="ECO:0000313" key="1">
    <source>
        <dbReference type="EMBL" id="EDO30422.1"/>
    </source>
</evidence>
<dbReference type="Proteomes" id="UP000001593">
    <property type="component" value="Unassembled WGS sequence"/>
</dbReference>
<dbReference type="FunCoup" id="A7T0U1">
    <property type="interactions" value="225"/>
</dbReference>
<dbReference type="KEGG" id="nve:5501211"/>
<name>A7T0U1_NEMVE</name>
<sequence length="148" mass="16730">MLDDIGEFEPFDEPMGKVLMQSKVLQLCLEDVLNSARECNELIMTTHGAAEQLEMDPDDVTLCVLVENRHADPGIQVHCRLIEAFCWEYPIPVVKVDSSRKLKTIAGFSQESTEPVHCLLVKTIEDSRNSLKTLLKFSLDRCPLIQLT</sequence>
<evidence type="ECO:0000313" key="2">
    <source>
        <dbReference type="Proteomes" id="UP000001593"/>
    </source>
</evidence>
<dbReference type="Gene3D" id="3.30.1330.30">
    <property type="match status" value="1"/>
</dbReference>
<dbReference type="PANTHER" id="PTHR10411:SF8">
    <property type="entry name" value="FI09246P"/>
    <property type="match status" value="1"/>
</dbReference>